<feature type="region of interest" description="Disordered" evidence="1">
    <location>
        <begin position="48"/>
        <end position="70"/>
    </location>
</feature>
<feature type="compositionally biased region" description="Low complexity" evidence="1">
    <location>
        <begin position="61"/>
        <end position="70"/>
    </location>
</feature>
<evidence type="ECO:0000313" key="3">
    <source>
        <dbReference type="Proteomes" id="UP000233837"/>
    </source>
</evidence>
<sequence>MVEKVVVGAVDGMAEETQCRDHPDRTNPSGICPSCLQEKLRKLISSSKSSDPLFCKPPPSSSSSPPSFPSFKTAFPASRKKSFWSFLTTSSFARRRSIEYRSDKDDDEVSASYDRKLSRSRSVGCGSRSFSADFLQRISNGLGDCALRRTESHREAKAKLSCDKNGEQRRIKEHVKCGGMFGGLGAIPSTSYWFSAAEDSGDFEEFGRLQAVKRGGRSKSWGWVFASPVRAFKAASAGGLPAIGPDGGRSGDANRSIVGL</sequence>
<name>A0A2I0VWN7_9ASPA</name>
<organism evidence="2 3">
    <name type="scientific">Dendrobium catenatum</name>
    <dbReference type="NCBI Taxonomy" id="906689"/>
    <lineage>
        <taxon>Eukaryota</taxon>
        <taxon>Viridiplantae</taxon>
        <taxon>Streptophyta</taxon>
        <taxon>Embryophyta</taxon>
        <taxon>Tracheophyta</taxon>
        <taxon>Spermatophyta</taxon>
        <taxon>Magnoliopsida</taxon>
        <taxon>Liliopsida</taxon>
        <taxon>Asparagales</taxon>
        <taxon>Orchidaceae</taxon>
        <taxon>Epidendroideae</taxon>
        <taxon>Malaxideae</taxon>
        <taxon>Dendrobiinae</taxon>
        <taxon>Dendrobium</taxon>
    </lineage>
</organism>
<evidence type="ECO:0000313" key="2">
    <source>
        <dbReference type="EMBL" id="PKU67826.1"/>
    </source>
</evidence>
<reference evidence="2 3" key="2">
    <citation type="journal article" date="2017" name="Nature">
        <title>The Apostasia genome and the evolution of orchids.</title>
        <authorList>
            <person name="Zhang G.Q."/>
            <person name="Liu K.W."/>
            <person name="Li Z."/>
            <person name="Lohaus R."/>
            <person name="Hsiao Y.Y."/>
            <person name="Niu S.C."/>
            <person name="Wang J.Y."/>
            <person name="Lin Y.C."/>
            <person name="Xu Q."/>
            <person name="Chen L.J."/>
            <person name="Yoshida K."/>
            <person name="Fujiwara S."/>
            <person name="Wang Z.W."/>
            <person name="Zhang Y.Q."/>
            <person name="Mitsuda N."/>
            <person name="Wang M."/>
            <person name="Liu G.H."/>
            <person name="Pecoraro L."/>
            <person name="Huang H.X."/>
            <person name="Xiao X.J."/>
            <person name="Lin M."/>
            <person name="Wu X.Y."/>
            <person name="Wu W.L."/>
            <person name="Chen Y.Y."/>
            <person name="Chang S.B."/>
            <person name="Sakamoto S."/>
            <person name="Ohme-Takagi M."/>
            <person name="Yagi M."/>
            <person name="Zeng S.J."/>
            <person name="Shen C.Y."/>
            <person name="Yeh C.M."/>
            <person name="Luo Y.B."/>
            <person name="Tsai W.C."/>
            <person name="Van de Peer Y."/>
            <person name="Liu Z.J."/>
        </authorList>
    </citation>
    <scope>NUCLEOTIDE SEQUENCE [LARGE SCALE GENOMIC DNA]</scope>
    <source>
        <tissue evidence="2">The whole plant</tissue>
    </source>
</reference>
<accession>A0A2I0VWN7</accession>
<dbReference type="PANTHER" id="PTHR34460">
    <property type="entry name" value="VITELLOGENIN-LIKE PROTEIN"/>
    <property type="match status" value="1"/>
</dbReference>
<proteinExistence type="predicted"/>
<dbReference type="EMBL" id="KZ503163">
    <property type="protein sequence ID" value="PKU67826.1"/>
    <property type="molecule type" value="Genomic_DNA"/>
</dbReference>
<keyword evidence="3" id="KW-1185">Reference proteome</keyword>
<protein>
    <submittedName>
        <fullName evidence="2">Uncharacterized protein</fullName>
    </submittedName>
</protein>
<dbReference type="AlphaFoldDB" id="A0A2I0VWN7"/>
<reference evidence="2 3" key="1">
    <citation type="journal article" date="2016" name="Sci. Rep.">
        <title>The Dendrobium catenatum Lindl. genome sequence provides insights into polysaccharide synthase, floral development and adaptive evolution.</title>
        <authorList>
            <person name="Zhang G.Q."/>
            <person name="Xu Q."/>
            <person name="Bian C."/>
            <person name="Tsai W.C."/>
            <person name="Yeh C.M."/>
            <person name="Liu K.W."/>
            <person name="Yoshida K."/>
            <person name="Zhang L.S."/>
            <person name="Chang S.B."/>
            <person name="Chen F."/>
            <person name="Shi Y."/>
            <person name="Su Y.Y."/>
            <person name="Zhang Y.Q."/>
            <person name="Chen L.J."/>
            <person name="Yin Y."/>
            <person name="Lin M."/>
            <person name="Huang H."/>
            <person name="Deng H."/>
            <person name="Wang Z.W."/>
            <person name="Zhu S.L."/>
            <person name="Zhao X."/>
            <person name="Deng C."/>
            <person name="Niu S.C."/>
            <person name="Huang J."/>
            <person name="Wang M."/>
            <person name="Liu G.H."/>
            <person name="Yang H.J."/>
            <person name="Xiao X.J."/>
            <person name="Hsiao Y.Y."/>
            <person name="Wu W.L."/>
            <person name="Chen Y.Y."/>
            <person name="Mitsuda N."/>
            <person name="Ohme-Takagi M."/>
            <person name="Luo Y.B."/>
            <person name="Van de Peer Y."/>
            <person name="Liu Z.J."/>
        </authorList>
    </citation>
    <scope>NUCLEOTIDE SEQUENCE [LARGE SCALE GENOMIC DNA]</scope>
    <source>
        <tissue evidence="2">The whole plant</tissue>
    </source>
</reference>
<dbReference type="OrthoDB" id="1693686at2759"/>
<evidence type="ECO:0000256" key="1">
    <source>
        <dbReference type="SAM" id="MobiDB-lite"/>
    </source>
</evidence>
<dbReference type="Proteomes" id="UP000233837">
    <property type="component" value="Unassembled WGS sequence"/>
</dbReference>
<gene>
    <name evidence="2" type="ORF">MA16_Dca018334</name>
</gene>
<dbReference type="PANTHER" id="PTHR34460:SF2">
    <property type="entry name" value="OS04G0405500 PROTEIN"/>
    <property type="match status" value="1"/>
</dbReference>